<dbReference type="InterPro" id="IPR002560">
    <property type="entry name" value="Transposase_DDE"/>
</dbReference>
<evidence type="ECO:0000313" key="3">
    <source>
        <dbReference type="Proteomes" id="UP000576225"/>
    </source>
</evidence>
<comment type="caution">
    <text evidence="2">The sequence shown here is derived from an EMBL/GenBank/DDBJ whole genome shotgun (WGS) entry which is preliminary data.</text>
</comment>
<protein>
    <submittedName>
        <fullName evidence="2">ISL3 family transposase</fullName>
    </submittedName>
</protein>
<dbReference type="Proteomes" id="UP000576225">
    <property type="component" value="Unassembled WGS sequence"/>
</dbReference>
<dbReference type="NCBIfam" id="NF033550">
    <property type="entry name" value="transpos_ISL3"/>
    <property type="match status" value="1"/>
</dbReference>
<sequence length="336" mass="39162">MRLKTILNYGLKFKCFCIGKSEFNEKKDSIIVEIKARTNSKPVCSICGTASPGYDTLPERLFEFVPMWGLRVFFHYAMRRVSCPQCKRVVVEAVPWCDGKNHFTNHYAAFLASWAKELSWKSVAAHFHTSWQTVCSAVESVVNYGLTHRNLDSVTALGVDEIAWHKGHKYLTLVYQINPGARRLLWVGEKRTQETMSSFFADMTKLKADFSAQIRVICSDMWKPYLKIIAKHLPQAINVLDRFHIMQKFGKALDKVRSEEAKRLRQAKQPPLLSQTRWCFLKRRENLTEKQVFKLNELLKMNLRTVKAYLLREQFQKLWEYRSPGCFPPLGKKSKR</sequence>
<dbReference type="EMBL" id="JABAEW010000044">
    <property type="protein sequence ID" value="NMD88381.1"/>
    <property type="molecule type" value="Genomic_DNA"/>
</dbReference>
<organism evidence="2 3">
    <name type="scientific">Victivallis vadensis</name>
    <dbReference type="NCBI Taxonomy" id="172901"/>
    <lineage>
        <taxon>Bacteria</taxon>
        <taxon>Pseudomonadati</taxon>
        <taxon>Lentisphaerota</taxon>
        <taxon>Lentisphaeria</taxon>
        <taxon>Victivallales</taxon>
        <taxon>Victivallaceae</taxon>
        <taxon>Victivallis</taxon>
    </lineage>
</organism>
<feature type="domain" description="Transposase IS204/IS1001/IS1096/IS1165 DDE" evidence="1">
    <location>
        <begin position="157"/>
        <end position="322"/>
    </location>
</feature>
<dbReference type="RefSeq" id="WP_106052563.1">
    <property type="nucleotide sequence ID" value="NZ_JABAEW010000044.1"/>
</dbReference>
<dbReference type="Pfam" id="PF01610">
    <property type="entry name" value="DDE_Tnp_ISL3"/>
    <property type="match status" value="1"/>
</dbReference>
<proteinExistence type="predicted"/>
<evidence type="ECO:0000313" key="2">
    <source>
        <dbReference type="EMBL" id="NMD88381.1"/>
    </source>
</evidence>
<accession>A0A848AZQ7</accession>
<dbReference type="PANTHER" id="PTHR33498:SF1">
    <property type="entry name" value="TRANSPOSASE FOR INSERTION SEQUENCE ELEMENT IS1557"/>
    <property type="match status" value="1"/>
</dbReference>
<evidence type="ECO:0000259" key="1">
    <source>
        <dbReference type="Pfam" id="PF01610"/>
    </source>
</evidence>
<reference evidence="2 3" key="1">
    <citation type="submission" date="2020-04" db="EMBL/GenBank/DDBJ databases">
        <authorList>
            <person name="Hitch T.C.A."/>
            <person name="Wylensek D."/>
            <person name="Clavel T."/>
        </authorList>
    </citation>
    <scope>NUCLEOTIDE SEQUENCE [LARGE SCALE GENOMIC DNA]</scope>
    <source>
        <strain evidence="2 3">COR2-253-APC-1A</strain>
    </source>
</reference>
<dbReference type="InterPro" id="IPR047951">
    <property type="entry name" value="Transpos_ISL3"/>
</dbReference>
<name>A0A848AZQ7_9BACT</name>
<dbReference type="AlphaFoldDB" id="A0A848AZQ7"/>
<gene>
    <name evidence="2" type="ORF">HF882_17480</name>
</gene>
<dbReference type="PANTHER" id="PTHR33498">
    <property type="entry name" value="TRANSPOSASE FOR INSERTION SEQUENCE ELEMENT IS1557"/>
    <property type="match status" value="1"/>
</dbReference>